<dbReference type="EMBL" id="JPDN02000012">
    <property type="protein sequence ID" value="PON26800.1"/>
    <property type="molecule type" value="Genomic_DNA"/>
</dbReference>
<dbReference type="SUPFAM" id="SSF55486">
    <property type="entry name" value="Metalloproteases ('zincins'), catalytic domain"/>
    <property type="match status" value="1"/>
</dbReference>
<gene>
    <name evidence="2" type="ORF">TGAM01_v204301</name>
</gene>
<organism evidence="2 3">
    <name type="scientific">Trichoderma gamsii</name>
    <dbReference type="NCBI Taxonomy" id="398673"/>
    <lineage>
        <taxon>Eukaryota</taxon>
        <taxon>Fungi</taxon>
        <taxon>Dikarya</taxon>
        <taxon>Ascomycota</taxon>
        <taxon>Pezizomycotina</taxon>
        <taxon>Sordariomycetes</taxon>
        <taxon>Hypocreomycetidae</taxon>
        <taxon>Hypocreales</taxon>
        <taxon>Hypocreaceae</taxon>
        <taxon>Trichoderma</taxon>
    </lineage>
</organism>
<evidence type="ECO:0008006" key="4">
    <source>
        <dbReference type="Google" id="ProtNLM"/>
    </source>
</evidence>
<dbReference type="GO" id="GO:0008237">
    <property type="term" value="F:metallopeptidase activity"/>
    <property type="evidence" value="ECO:0007669"/>
    <property type="project" value="InterPro"/>
</dbReference>
<feature type="signal peptide" evidence="1">
    <location>
        <begin position="1"/>
        <end position="19"/>
    </location>
</feature>
<feature type="chain" id="PRO_5015201633" description="Lysine-specific metallo-endopeptidase domain-containing protein" evidence="1">
    <location>
        <begin position="20"/>
        <end position="363"/>
    </location>
</feature>
<keyword evidence="1" id="KW-0732">Signal</keyword>
<sequence>MRFIAVTLIFRLQVSLVSAQVQPITDLFVVDQASCGQYLTAQANGVSILQQLANEAGAMVDAARQIFESGSGLNSPPISSCEAYLYGMFGIRPNDGLLYDMDTVLVNTHEFLFGGTQPPGNTYKTHLFCNDDAFLKRSARQQAVQLNGQPATLNGQAVSVESLYAGPIADNTENGVYPDIFLLQLPASGNQAAMWQYYFFRAFDGQKICSGGVRAETFKAYINQTPVPVVVLCPASFTGGRTDTLGGIAPEPDPPNQQAVQAVSDVRPNSLTFLHELFHLCPWDPTTKSLDVIDNSYNGGDAYDVWDILTYPPAESTINAQNYAFFSLAAWYTLNKRVPDPRGNGQTVLITYANGDCDYIRGP</sequence>
<dbReference type="AlphaFoldDB" id="A0A2P4ZR72"/>
<evidence type="ECO:0000256" key="1">
    <source>
        <dbReference type="SAM" id="SignalP"/>
    </source>
</evidence>
<dbReference type="InterPro" id="IPR024079">
    <property type="entry name" value="MetalloPept_cat_dom_sf"/>
</dbReference>
<dbReference type="RefSeq" id="XP_018658250.1">
    <property type="nucleotide sequence ID" value="XM_018808594.1"/>
</dbReference>
<keyword evidence="3" id="KW-1185">Reference proteome</keyword>
<comment type="caution">
    <text evidence="2">The sequence shown here is derived from an EMBL/GenBank/DDBJ whole genome shotgun (WGS) entry which is preliminary data.</text>
</comment>
<evidence type="ECO:0000313" key="3">
    <source>
        <dbReference type="Proteomes" id="UP000054821"/>
    </source>
</evidence>
<dbReference type="Gene3D" id="3.40.390.10">
    <property type="entry name" value="Collagenase (Catalytic Domain)"/>
    <property type="match status" value="1"/>
</dbReference>
<reference evidence="2 3" key="1">
    <citation type="journal article" date="2016" name="Genome Announc.">
        <title>Draft Whole-Genome Sequence of Trichoderma gamsii T6085, a Promising Biocontrol Agent of Fusarium Head Blight on Wheat.</title>
        <authorList>
            <person name="Baroncelli R."/>
            <person name="Zapparata A."/>
            <person name="Piaggeschi G."/>
            <person name="Sarrocco S."/>
            <person name="Vannacci G."/>
        </authorList>
    </citation>
    <scope>NUCLEOTIDE SEQUENCE [LARGE SCALE GENOMIC DNA]</scope>
    <source>
        <strain evidence="2 3">T6085</strain>
    </source>
</reference>
<accession>A0A2P4ZR72</accession>
<name>A0A2P4ZR72_9HYPO</name>
<protein>
    <recommendedName>
        <fullName evidence="4">Lysine-specific metallo-endopeptidase domain-containing protein</fullName>
    </recommendedName>
</protein>
<evidence type="ECO:0000313" key="2">
    <source>
        <dbReference type="EMBL" id="PON26800.1"/>
    </source>
</evidence>
<dbReference type="GeneID" id="29988677"/>
<dbReference type="Proteomes" id="UP000054821">
    <property type="component" value="Unassembled WGS sequence"/>
</dbReference>
<proteinExistence type="predicted"/>